<feature type="chain" id="PRO_5035283014" description="Transmembrane protein" evidence="1">
    <location>
        <begin position="24"/>
        <end position="219"/>
    </location>
</feature>
<evidence type="ECO:0000313" key="2">
    <source>
        <dbReference type="EMBL" id="KAF2072839.1"/>
    </source>
</evidence>
<dbReference type="OrthoDB" id="22912at2759"/>
<evidence type="ECO:0008006" key="4">
    <source>
        <dbReference type="Google" id="ProtNLM"/>
    </source>
</evidence>
<dbReference type="AlphaFoldDB" id="A0A8J4V6H2"/>
<accession>A0A8J4V6H2</accession>
<reference evidence="2" key="1">
    <citation type="submission" date="2020-01" db="EMBL/GenBank/DDBJ databases">
        <title>Development of genomics and gene disruption for Polysphondylium violaceum indicates a role for the polyketide synthase stlB in stalk morphogenesis.</title>
        <authorList>
            <person name="Narita B."/>
            <person name="Kawabe Y."/>
            <person name="Kin K."/>
            <person name="Saito T."/>
            <person name="Gibbs R."/>
            <person name="Kuspa A."/>
            <person name="Muzny D."/>
            <person name="Queller D."/>
            <person name="Richards S."/>
            <person name="Strassman J."/>
            <person name="Sucgang R."/>
            <person name="Worley K."/>
            <person name="Schaap P."/>
        </authorList>
    </citation>
    <scope>NUCLEOTIDE SEQUENCE</scope>
    <source>
        <strain evidence="2">QSvi11</strain>
    </source>
</reference>
<dbReference type="PANTHER" id="PTHR39523:SF1">
    <property type="entry name" value="TRANSMEMBRANE PROTEIN"/>
    <property type="match status" value="1"/>
</dbReference>
<proteinExistence type="predicted"/>
<evidence type="ECO:0000313" key="3">
    <source>
        <dbReference type="Proteomes" id="UP000695562"/>
    </source>
</evidence>
<dbReference type="Proteomes" id="UP000695562">
    <property type="component" value="Unassembled WGS sequence"/>
</dbReference>
<feature type="signal peptide" evidence="1">
    <location>
        <begin position="1"/>
        <end position="23"/>
    </location>
</feature>
<evidence type="ECO:0000256" key="1">
    <source>
        <dbReference type="SAM" id="SignalP"/>
    </source>
</evidence>
<name>A0A8J4V6H2_9MYCE</name>
<gene>
    <name evidence="2" type="ORF">CYY_005850</name>
</gene>
<keyword evidence="1" id="KW-0732">Signal</keyword>
<dbReference type="PANTHER" id="PTHR39523">
    <property type="entry name" value="TRANSMEMBRANE PROTEIN"/>
    <property type="match status" value="1"/>
</dbReference>
<keyword evidence="3" id="KW-1185">Reference proteome</keyword>
<dbReference type="EMBL" id="AJWJ01000244">
    <property type="protein sequence ID" value="KAF2072839.1"/>
    <property type="molecule type" value="Genomic_DNA"/>
</dbReference>
<dbReference type="Pfam" id="PF11912">
    <property type="entry name" value="CfaA_B_C"/>
    <property type="match status" value="1"/>
</dbReference>
<dbReference type="InterPro" id="IPR021837">
    <property type="entry name" value="CfaA/B/C"/>
</dbReference>
<sequence length="219" mass="24444">MMNKTTITILLISLLFIIINTRASFIKTDIITDVDHLLALQGAQSPMLNFLPFTNSDCTGAAKGIGFGVQEIGCMQNYTNSILAYTFYNSTTVNLTISYDDFCDNYHDSQTFELNQCTESLVNTAPQPVYYIVYQSNTPKFPKKSVVIKEMAQDCLKIQSYWFVSNNTLVNVNAQESVNFYCTPQGVPYKEQCTTSGGCFTNVVDLQCSASNTFQVECT</sequence>
<organism evidence="2 3">
    <name type="scientific">Polysphondylium violaceum</name>
    <dbReference type="NCBI Taxonomy" id="133409"/>
    <lineage>
        <taxon>Eukaryota</taxon>
        <taxon>Amoebozoa</taxon>
        <taxon>Evosea</taxon>
        <taxon>Eumycetozoa</taxon>
        <taxon>Dictyostelia</taxon>
        <taxon>Dictyosteliales</taxon>
        <taxon>Dictyosteliaceae</taxon>
        <taxon>Polysphondylium</taxon>
    </lineage>
</organism>
<protein>
    <recommendedName>
        <fullName evidence="4">Transmembrane protein</fullName>
    </recommendedName>
</protein>
<comment type="caution">
    <text evidence="2">The sequence shown here is derived from an EMBL/GenBank/DDBJ whole genome shotgun (WGS) entry which is preliminary data.</text>
</comment>